<organism evidence="1">
    <name type="scientific">Terrestrivirus sp</name>
    <dbReference type="NCBI Taxonomy" id="2487775"/>
    <lineage>
        <taxon>Viruses</taxon>
        <taxon>Varidnaviria</taxon>
        <taxon>Bamfordvirae</taxon>
        <taxon>Nucleocytoviricota</taxon>
        <taxon>Megaviricetes</taxon>
        <taxon>Imitervirales</taxon>
        <taxon>Mimiviridae</taxon>
        <taxon>Klosneuvirinae</taxon>
    </lineage>
</organism>
<sequence>MQQIRFIHSGRENDLNGLHKRNGSHWHYKPIGYSEHYEPFDPFNPIPIGSFNQIQKLQKIQKNLITENLDPIIVNKRDHMIKIRHAIRNSITNVSSNIKKDDEEFFIGLIHTYPAWKSFFNPLNWRNFASHSAHNPYGHTLAEFFKFEGGTLMNDTVMNIGTRFDEDGTHHKTDIVHFFDGDQYYFNSKKENESQKIQGNHQNGMFERSFISVNFRVNKKEWEEMQQYYYDLKRNKNVQFNIGPYMLTNKFRSSEGVKQGNCCYWTTKAFEAQKMLLTHSNFPLVAFYKLIINLMLNKGDYFQNNKNKDFSVTLYKGKYHEEQPQGSFLYPFYWLRHEYDKIWRTEDIANIVVSLQKNDQNKNQNQNIYDEVIIEGKNKNDTRKYTKKIVKYLNNILYPRS</sequence>
<reference evidence="1" key="1">
    <citation type="submission" date="2018-10" db="EMBL/GenBank/DDBJ databases">
        <title>Hidden diversity of soil giant viruses.</title>
        <authorList>
            <person name="Schulz F."/>
            <person name="Alteio L."/>
            <person name="Goudeau D."/>
            <person name="Ryan E.M."/>
            <person name="Malmstrom R.R."/>
            <person name="Blanchard J."/>
            <person name="Woyke T."/>
        </authorList>
    </citation>
    <scope>NUCLEOTIDE SEQUENCE</scope>
    <source>
        <strain evidence="1">TEV1</strain>
    </source>
</reference>
<protein>
    <submittedName>
        <fullName evidence="1">Uncharacterized protein</fullName>
    </submittedName>
</protein>
<dbReference type="EMBL" id="MK071981">
    <property type="protein sequence ID" value="AYV75871.1"/>
    <property type="molecule type" value="Genomic_DNA"/>
</dbReference>
<accession>A0A3G4ZPI4</accession>
<name>A0A3G4ZPI4_9VIRU</name>
<proteinExistence type="predicted"/>
<evidence type="ECO:0000313" key="1">
    <source>
        <dbReference type="EMBL" id="AYV75871.1"/>
    </source>
</evidence>
<gene>
    <name evidence="1" type="ORF">Terrestrivirus3_140</name>
</gene>